<evidence type="ECO:0000256" key="1">
    <source>
        <dbReference type="ARBA" id="ARBA00004141"/>
    </source>
</evidence>
<evidence type="ECO:0000256" key="2">
    <source>
        <dbReference type="ARBA" id="ARBA00010663"/>
    </source>
</evidence>
<evidence type="ECO:0000313" key="13">
    <source>
        <dbReference type="RefSeq" id="XP_006812800.1"/>
    </source>
</evidence>
<feature type="transmembrane region" description="Helical" evidence="10">
    <location>
        <begin position="146"/>
        <end position="167"/>
    </location>
</feature>
<dbReference type="GeneID" id="102800865"/>
<name>A0ABM0LYF9_SACKO</name>
<dbReference type="Pfam" id="PF00001">
    <property type="entry name" value="7tm_1"/>
    <property type="match status" value="1"/>
</dbReference>
<keyword evidence="7 9" id="KW-0675">Receptor</keyword>
<dbReference type="PANTHER" id="PTHR45695:SF9">
    <property type="entry name" value="LEUCOKININ RECEPTOR"/>
    <property type="match status" value="1"/>
</dbReference>
<dbReference type="PROSITE" id="PS00237">
    <property type="entry name" value="G_PROTEIN_RECEP_F1_1"/>
    <property type="match status" value="1"/>
</dbReference>
<comment type="similarity">
    <text evidence="2 9">Belongs to the G-protein coupled receptor 1 family.</text>
</comment>
<keyword evidence="5 9" id="KW-0297">G-protein coupled receptor</keyword>
<dbReference type="InterPro" id="IPR000276">
    <property type="entry name" value="GPCR_Rhodpsn"/>
</dbReference>
<evidence type="ECO:0000256" key="3">
    <source>
        <dbReference type="ARBA" id="ARBA00022692"/>
    </source>
</evidence>
<proteinExistence type="inferred from homology"/>
<feature type="transmembrane region" description="Helical" evidence="10">
    <location>
        <begin position="335"/>
        <end position="354"/>
    </location>
</feature>
<dbReference type="PROSITE" id="PS50262">
    <property type="entry name" value="G_PROTEIN_RECEP_F1_2"/>
    <property type="match status" value="1"/>
</dbReference>
<feature type="transmembrane region" description="Helical" evidence="10">
    <location>
        <begin position="188"/>
        <end position="206"/>
    </location>
</feature>
<evidence type="ECO:0000256" key="8">
    <source>
        <dbReference type="ARBA" id="ARBA00023224"/>
    </source>
</evidence>
<comment type="subcellular location">
    <subcellularLocation>
        <location evidence="1">Membrane</location>
        <topology evidence="1">Multi-pass membrane protein</topology>
    </subcellularLocation>
</comment>
<feature type="transmembrane region" description="Helical" evidence="10">
    <location>
        <begin position="288"/>
        <end position="315"/>
    </location>
</feature>
<keyword evidence="4 10" id="KW-1133">Transmembrane helix</keyword>
<evidence type="ECO:0000256" key="5">
    <source>
        <dbReference type="ARBA" id="ARBA00023040"/>
    </source>
</evidence>
<gene>
    <name evidence="13" type="primary">LOC102800865</name>
</gene>
<evidence type="ECO:0000259" key="11">
    <source>
        <dbReference type="PROSITE" id="PS50262"/>
    </source>
</evidence>
<dbReference type="PRINTS" id="PR01012">
    <property type="entry name" value="NRPEPTIDEYR"/>
</dbReference>
<keyword evidence="3 9" id="KW-0812">Transmembrane</keyword>
<evidence type="ECO:0000256" key="10">
    <source>
        <dbReference type="SAM" id="Phobius"/>
    </source>
</evidence>
<dbReference type="InterPro" id="IPR000611">
    <property type="entry name" value="NPY_rcpt"/>
</dbReference>
<dbReference type="PRINTS" id="PR00237">
    <property type="entry name" value="GPCRRHODOPSN"/>
</dbReference>
<evidence type="ECO:0000256" key="6">
    <source>
        <dbReference type="ARBA" id="ARBA00023136"/>
    </source>
</evidence>
<feature type="non-terminal residue" evidence="13">
    <location>
        <position position="359"/>
    </location>
</feature>
<dbReference type="SUPFAM" id="SSF81321">
    <property type="entry name" value="Family A G protein-coupled receptor-like"/>
    <property type="match status" value="1"/>
</dbReference>
<dbReference type="Gene3D" id="1.20.1070.10">
    <property type="entry name" value="Rhodopsin 7-helix transmembrane proteins"/>
    <property type="match status" value="1"/>
</dbReference>
<sequence>MKVAFELIDVKNVQDRPDEPQCLMKNVIRMHMPASGLAYVHNSWLITSTNYVSEHCSQLYTVNDGISVVAKIFTSIVFVITVGLSVVGNSIAICILSSENRVRTSFNTFLINLAVSDLAMGALCMPFTATAMLVGNWPFGDFMCPFVSFMQQVSVTVSIFTLTAIGFDRYLAVVEPMRNLRPSSLPRLVTAFIWLISSVLGIFQLVTARTKAYPMDTGEVIYDCDERWNNQLLQSVYEVFVIFATYVIPLIILSVSYTAVVKALWAREIPGNNDKKRDRRYRRSKKKVTKMLVAIVIIFAICWLPLHCLILATVFDITILEDPNNRTVIISVYLFVHWLAMANSFINPFVYTICHDGFR</sequence>
<protein>
    <submittedName>
        <fullName evidence="13">Tachykinin-like peptides receptor 99D-like</fullName>
    </submittedName>
</protein>
<accession>A0ABM0LYF9</accession>
<feature type="domain" description="G-protein coupled receptors family 1 profile" evidence="11">
    <location>
        <begin position="88"/>
        <end position="351"/>
    </location>
</feature>
<dbReference type="InterPro" id="IPR017452">
    <property type="entry name" value="GPCR_Rhodpsn_7TM"/>
</dbReference>
<evidence type="ECO:0000256" key="7">
    <source>
        <dbReference type="ARBA" id="ARBA00023170"/>
    </source>
</evidence>
<dbReference type="Proteomes" id="UP000694865">
    <property type="component" value="Unplaced"/>
</dbReference>
<evidence type="ECO:0000313" key="12">
    <source>
        <dbReference type="Proteomes" id="UP000694865"/>
    </source>
</evidence>
<feature type="transmembrane region" description="Helical" evidence="10">
    <location>
        <begin position="72"/>
        <end position="97"/>
    </location>
</feature>
<feature type="transmembrane region" description="Helical" evidence="10">
    <location>
        <begin position="239"/>
        <end position="267"/>
    </location>
</feature>
<dbReference type="RefSeq" id="XP_006812800.1">
    <property type="nucleotide sequence ID" value="XM_006812737.1"/>
</dbReference>
<keyword evidence="12" id="KW-1185">Reference proteome</keyword>
<keyword evidence="8 9" id="KW-0807">Transducer</keyword>
<keyword evidence="6 10" id="KW-0472">Membrane</keyword>
<evidence type="ECO:0000256" key="9">
    <source>
        <dbReference type="RuleBase" id="RU000688"/>
    </source>
</evidence>
<feature type="transmembrane region" description="Helical" evidence="10">
    <location>
        <begin position="109"/>
        <end position="134"/>
    </location>
</feature>
<dbReference type="PANTHER" id="PTHR45695">
    <property type="entry name" value="LEUCOKININ RECEPTOR-RELATED"/>
    <property type="match status" value="1"/>
</dbReference>
<evidence type="ECO:0000256" key="4">
    <source>
        <dbReference type="ARBA" id="ARBA00022989"/>
    </source>
</evidence>
<reference evidence="13" key="1">
    <citation type="submission" date="2025-08" db="UniProtKB">
        <authorList>
            <consortium name="RefSeq"/>
        </authorList>
    </citation>
    <scope>IDENTIFICATION</scope>
    <source>
        <tissue evidence="13">Testes</tissue>
    </source>
</reference>
<organism evidence="12 13">
    <name type="scientific">Saccoglossus kowalevskii</name>
    <name type="common">Acorn worm</name>
    <dbReference type="NCBI Taxonomy" id="10224"/>
    <lineage>
        <taxon>Eukaryota</taxon>
        <taxon>Metazoa</taxon>
        <taxon>Hemichordata</taxon>
        <taxon>Enteropneusta</taxon>
        <taxon>Harrimaniidae</taxon>
        <taxon>Saccoglossus</taxon>
    </lineage>
</organism>